<dbReference type="InterPro" id="IPR016181">
    <property type="entry name" value="Acyl_CoA_acyltransferase"/>
</dbReference>
<sequence length="242" mass="27768">MSSQLLMVEDAEGTTPQWRRQAIGELLDFLQLRGVVTLFLRLHPLLDSAEADLARFGAIVDHGPTFDIPLDRPLEEIRGGMRMNHRRGIRSFHANGFSCEPDTEWRYLDEFYHLYSLEFFEQLRDGLGDIAELLYVGANPQYQQQVPQIGLYDRELEWAHGQGLHDYFLDEGAHESLRHFKAGITKVQPIASSARIVVDPVEYGRLCALWEREHERVVGRTDGFFPPYLQPAESSMDEPARA</sequence>
<accession>A0ABY4MV94</accession>
<evidence type="ECO:0000313" key="1">
    <source>
        <dbReference type="EMBL" id="UQN14342.1"/>
    </source>
</evidence>
<name>A0ABY4MV94_9MICO</name>
<organism evidence="1">
    <name type="scientific">Gulosibacter sediminis</name>
    <dbReference type="NCBI Taxonomy" id="1729695"/>
    <lineage>
        <taxon>Bacteria</taxon>
        <taxon>Bacillati</taxon>
        <taxon>Actinomycetota</taxon>
        <taxon>Actinomycetes</taxon>
        <taxon>Micrococcales</taxon>
        <taxon>Microbacteriaceae</taxon>
        <taxon>Gulosibacter</taxon>
    </lineage>
</organism>
<dbReference type="SUPFAM" id="SSF55729">
    <property type="entry name" value="Acyl-CoA N-acyltransferases (Nat)"/>
    <property type="match status" value="1"/>
</dbReference>
<dbReference type="EMBL" id="CP097160">
    <property type="protein sequence ID" value="UQN14342.1"/>
    <property type="molecule type" value="Genomic_DNA"/>
</dbReference>
<gene>
    <name evidence="1" type="ORF">M3M28_09810</name>
</gene>
<reference evidence="1" key="1">
    <citation type="submission" date="2022-05" db="EMBL/GenBank/DDBJ databases">
        <title>Complete genome sequence of toluene-degrading Gulosibacter sediminis strain ACHW.36C.</title>
        <authorList>
            <person name="Wai A.C."/>
            <person name="Lai G.K."/>
            <person name="Griffin S.D."/>
            <person name="Leung F.C."/>
        </authorList>
    </citation>
    <scope>NUCLEOTIDE SEQUENCE [LARGE SCALE GENOMIC DNA]</scope>
    <source>
        <strain evidence="1">ACHW.36C</strain>
    </source>
</reference>
<protein>
    <submittedName>
        <fullName evidence="1">Uncharacterized protein</fullName>
    </submittedName>
</protein>
<proteinExistence type="predicted"/>